<dbReference type="GO" id="GO:0098552">
    <property type="term" value="C:side of membrane"/>
    <property type="evidence" value="ECO:0007669"/>
    <property type="project" value="UniProtKB-KW"/>
</dbReference>
<comment type="subcellular location">
    <subcellularLocation>
        <location evidence="1 9">Cell membrane</location>
        <topology evidence="1 9">Lipid-anchor</topology>
        <topology evidence="1 9">GPI-anchor</topology>
    </subcellularLocation>
</comment>
<evidence type="ECO:0000313" key="11">
    <source>
        <dbReference type="EMBL" id="RMZ68116.1"/>
    </source>
</evidence>
<evidence type="ECO:0000256" key="8">
    <source>
        <dbReference type="ARBA" id="ARBA00023288"/>
    </source>
</evidence>
<feature type="region of interest" description="Disordered" evidence="10">
    <location>
        <begin position="350"/>
        <end position="375"/>
    </location>
</feature>
<keyword evidence="8 9" id="KW-0449">Lipoprotein</keyword>
<keyword evidence="4 9" id="KW-0808">Transferase</keyword>
<evidence type="ECO:0000256" key="2">
    <source>
        <dbReference type="ARBA" id="ARBA00007528"/>
    </source>
</evidence>
<dbReference type="InterPro" id="IPR004886">
    <property type="entry name" value="Glucanosyltransferase"/>
</dbReference>
<feature type="region of interest" description="Disordered" evidence="10">
    <location>
        <begin position="392"/>
        <end position="441"/>
    </location>
</feature>
<dbReference type="GO" id="GO:0071970">
    <property type="term" value="P:fungal-type cell wall (1-&gt;3)-beta-D-glucan biosynthetic process"/>
    <property type="evidence" value="ECO:0007669"/>
    <property type="project" value="TreeGrafter"/>
</dbReference>
<dbReference type="Gene3D" id="3.20.20.80">
    <property type="entry name" value="Glycosidases"/>
    <property type="match status" value="1"/>
</dbReference>
<dbReference type="EMBL" id="KE747814">
    <property type="protein sequence ID" value="RMZ68116.1"/>
    <property type="molecule type" value="Genomic_DNA"/>
</dbReference>
<dbReference type="OrthoDB" id="421038at2759"/>
<dbReference type="GO" id="GO:0005886">
    <property type="term" value="C:plasma membrane"/>
    <property type="evidence" value="ECO:0007669"/>
    <property type="project" value="UniProtKB-SubCell"/>
</dbReference>
<dbReference type="Pfam" id="PF03198">
    <property type="entry name" value="Glyco_hydro_72"/>
    <property type="match status" value="1"/>
</dbReference>
<evidence type="ECO:0000256" key="10">
    <source>
        <dbReference type="SAM" id="MobiDB-lite"/>
    </source>
</evidence>
<comment type="function">
    <text evidence="9">Splits internally a 1,3-beta-glucan molecule and transfers the newly generated reducing end (the donor) to the non-reducing end of another 1,3-beta-glucan molecule (the acceptor) forming a 1,3-beta linkage, resulting in the elongation of 1,3-beta-glucan chains in the cell wall.</text>
</comment>
<sequence>MKAYLVLSFLGAVVSPAVASVVARQSKGNLPPVTVKGNAFFAGSERFYVRGVAYQPGMFCPEEINGQYTNSIIGGAADAADPLLDIQSLKRDVANFKSLGINTIRIYTIDNSKNHDEGMKMLDDAGIYLALDANTPKYSLNRENKDTLHRSYNDVYLQSVFATVDAFAEYNNLLLFFSGNEVINAKNNSNAAPYIKAVTRDMKQYISNRHSRTIPVGYSAADVSENINQQATYFNCGTDDERSDFFAFNDYSWCDPSDFKKSGWDQKVKTYGSYSKPIFLSEFGCNTNTREWNEIAALYSANMTSVYSGGLVYEYTVEPNGYGLVEVGSGGKIEPNADFDRLAKAYKATANPTGSGGYKEKGDASNCPAESDDWQVEGTNLPAIPQKAAKFMSDGAGSGPGLSGDGSHFAGEASESTATPGSGNPTRTPSPGASGGAGGQGAAAGLDVPLRFVGMIAASAIFGAVLVF</sequence>
<protein>
    <recommendedName>
        <fullName evidence="9">1,3-beta-glucanosyltransferase</fullName>
        <ecNumber evidence="9">2.4.1.-</ecNumber>
    </recommendedName>
</protein>
<gene>
    <name evidence="11" type="ORF">GMOD_00004305</name>
</gene>
<keyword evidence="6 9" id="KW-0472">Membrane</keyword>
<dbReference type="GO" id="GO:0031505">
    <property type="term" value="P:fungal-type cell wall organization"/>
    <property type="evidence" value="ECO:0007669"/>
    <property type="project" value="TreeGrafter"/>
</dbReference>
<keyword evidence="5 9" id="KW-0732">Signal</keyword>
<evidence type="ECO:0000256" key="7">
    <source>
        <dbReference type="ARBA" id="ARBA00023180"/>
    </source>
</evidence>
<proteinExistence type="inferred from homology"/>
<keyword evidence="12" id="KW-1185">Reference proteome</keyword>
<dbReference type="InterPro" id="IPR017853">
    <property type="entry name" value="GH"/>
</dbReference>
<organism evidence="11 12">
    <name type="scientific">Pyrenophora seminiperda CCB06</name>
    <dbReference type="NCBI Taxonomy" id="1302712"/>
    <lineage>
        <taxon>Eukaryota</taxon>
        <taxon>Fungi</taxon>
        <taxon>Dikarya</taxon>
        <taxon>Ascomycota</taxon>
        <taxon>Pezizomycotina</taxon>
        <taxon>Dothideomycetes</taxon>
        <taxon>Pleosporomycetidae</taxon>
        <taxon>Pleosporales</taxon>
        <taxon>Pleosporineae</taxon>
        <taxon>Pleosporaceae</taxon>
        <taxon>Pyrenophora</taxon>
    </lineage>
</organism>
<dbReference type="Proteomes" id="UP000265663">
    <property type="component" value="Unassembled WGS sequence"/>
</dbReference>
<evidence type="ECO:0000256" key="4">
    <source>
        <dbReference type="ARBA" id="ARBA00022679"/>
    </source>
</evidence>
<dbReference type="SUPFAM" id="SSF51445">
    <property type="entry name" value="(Trans)glycosidases"/>
    <property type="match status" value="1"/>
</dbReference>
<evidence type="ECO:0000256" key="3">
    <source>
        <dbReference type="ARBA" id="ARBA00022622"/>
    </source>
</evidence>
<feature type="signal peptide" evidence="9">
    <location>
        <begin position="1"/>
        <end position="19"/>
    </location>
</feature>
<dbReference type="AlphaFoldDB" id="A0A3M7M0X8"/>
<name>A0A3M7M0X8_9PLEO</name>
<evidence type="ECO:0000256" key="9">
    <source>
        <dbReference type="RuleBase" id="RU361209"/>
    </source>
</evidence>
<dbReference type="GO" id="GO:0042124">
    <property type="term" value="F:1,3-beta-glucanosyltransferase activity"/>
    <property type="evidence" value="ECO:0007669"/>
    <property type="project" value="TreeGrafter"/>
</dbReference>
<dbReference type="EC" id="2.4.1.-" evidence="9"/>
<dbReference type="PANTHER" id="PTHR31468">
    <property type="entry name" value="1,3-BETA-GLUCANOSYLTRANSFERASE GAS1"/>
    <property type="match status" value="1"/>
</dbReference>
<comment type="similarity">
    <text evidence="2 9">Belongs to the glycosyl hydrolase 72 family.</text>
</comment>
<evidence type="ECO:0000256" key="6">
    <source>
        <dbReference type="ARBA" id="ARBA00023136"/>
    </source>
</evidence>
<dbReference type="PANTHER" id="PTHR31468:SF5">
    <property type="entry name" value="1,3-BETA-GLUCANOSYLTRANSFERASE GAS5"/>
    <property type="match status" value="1"/>
</dbReference>
<keyword evidence="7" id="KW-0325">Glycoprotein</keyword>
<evidence type="ECO:0000313" key="12">
    <source>
        <dbReference type="Proteomes" id="UP000265663"/>
    </source>
</evidence>
<evidence type="ECO:0000256" key="5">
    <source>
        <dbReference type="ARBA" id="ARBA00022729"/>
    </source>
</evidence>
<accession>A0A3M7M0X8</accession>
<evidence type="ECO:0000256" key="1">
    <source>
        <dbReference type="ARBA" id="ARBA00004609"/>
    </source>
</evidence>
<feature type="compositionally biased region" description="Polar residues" evidence="10">
    <location>
        <begin position="414"/>
        <end position="431"/>
    </location>
</feature>
<feature type="chain" id="PRO_5017851617" description="1,3-beta-glucanosyltransferase" evidence="9">
    <location>
        <begin position="20"/>
        <end position="468"/>
    </location>
</feature>
<reference evidence="11 12" key="1">
    <citation type="journal article" date="2014" name="PLoS ONE">
        <title>De novo Genome Assembly of the Fungal Plant Pathogen Pyrenophora semeniperda.</title>
        <authorList>
            <person name="Soliai M.M."/>
            <person name="Meyer S.E."/>
            <person name="Udall J.A."/>
            <person name="Elzinga D.E."/>
            <person name="Hermansen R.A."/>
            <person name="Bodily P.M."/>
            <person name="Hart A.A."/>
            <person name="Coleman C.E."/>
        </authorList>
    </citation>
    <scope>NUCLEOTIDE SEQUENCE [LARGE SCALE GENOMIC DNA]</scope>
    <source>
        <strain evidence="11 12">CCB06</strain>
        <tissue evidence="11">Mycelium</tissue>
    </source>
</reference>
<keyword evidence="3 9" id="KW-0336">GPI-anchor</keyword>